<dbReference type="InterPro" id="IPR015018">
    <property type="entry name" value="DUF1905"/>
</dbReference>
<reference evidence="2" key="1">
    <citation type="submission" date="2016-11" db="EMBL/GenBank/DDBJ databases">
        <authorList>
            <person name="Varghese N."/>
            <person name="Submissions S."/>
        </authorList>
    </citation>
    <scope>NUCLEOTIDE SEQUENCE [LARGE SCALE GENOMIC DNA]</scope>
    <source>
        <strain evidence="2">DSM 22623</strain>
    </source>
</reference>
<organism evidence="1 2">
    <name type="scientific">Aquimarina spongiae</name>
    <dbReference type="NCBI Taxonomy" id="570521"/>
    <lineage>
        <taxon>Bacteria</taxon>
        <taxon>Pseudomonadati</taxon>
        <taxon>Bacteroidota</taxon>
        <taxon>Flavobacteriia</taxon>
        <taxon>Flavobacteriales</taxon>
        <taxon>Flavobacteriaceae</taxon>
        <taxon>Aquimarina</taxon>
    </lineage>
</organism>
<gene>
    <name evidence="1" type="ORF">SAMN04488508_102111</name>
</gene>
<dbReference type="RefSeq" id="WP_211483307.1">
    <property type="nucleotide sequence ID" value="NZ_FQYP01000002.1"/>
</dbReference>
<keyword evidence="2" id="KW-1185">Reference proteome</keyword>
<dbReference type="STRING" id="570521.SAMN04488508_102111"/>
<dbReference type="Gene3D" id="2.40.30.100">
    <property type="entry name" value="AF2212/PG0164-like"/>
    <property type="match status" value="1"/>
</dbReference>
<name>A0A1M6CHB6_9FLAO</name>
<dbReference type="SUPFAM" id="SSF141694">
    <property type="entry name" value="AF2212/PG0164-like"/>
    <property type="match status" value="1"/>
</dbReference>
<protein>
    <recommendedName>
        <fullName evidence="3">DUF1905 domain-containing protein</fullName>
    </recommendedName>
</protein>
<accession>A0A1M6CHB6</accession>
<evidence type="ECO:0000313" key="1">
    <source>
        <dbReference type="EMBL" id="SHI60241.1"/>
    </source>
</evidence>
<proteinExistence type="predicted"/>
<evidence type="ECO:0008006" key="3">
    <source>
        <dbReference type="Google" id="ProtNLM"/>
    </source>
</evidence>
<dbReference type="AlphaFoldDB" id="A0A1M6CHB6"/>
<sequence length="98" mass="11722">MPKIEYTFSAKLWKHDVPGGWFFVSVPKEMSKEIREHLQWQEEGWGRMKASAIIKEIQWDTAIWYDTKNESYILPVKAAIRKKTYIQIDEEIKVHILL</sequence>
<dbReference type="EMBL" id="FQYP01000002">
    <property type="protein sequence ID" value="SHI60241.1"/>
    <property type="molecule type" value="Genomic_DNA"/>
</dbReference>
<dbReference type="Pfam" id="PF08922">
    <property type="entry name" value="DUF1905"/>
    <property type="match status" value="1"/>
</dbReference>
<evidence type="ECO:0000313" key="2">
    <source>
        <dbReference type="Proteomes" id="UP000184432"/>
    </source>
</evidence>
<dbReference type="Proteomes" id="UP000184432">
    <property type="component" value="Unassembled WGS sequence"/>
</dbReference>
<dbReference type="InterPro" id="IPR037079">
    <property type="entry name" value="AF2212/PG0164-like_sf"/>
</dbReference>